<evidence type="ECO:0000313" key="2">
    <source>
        <dbReference type="Proteomes" id="UP000321306"/>
    </source>
</evidence>
<dbReference type="Proteomes" id="UP000321306">
    <property type="component" value="Unassembled WGS sequence"/>
</dbReference>
<comment type="caution">
    <text evidence="1">The sequence shown here is derived from an EMBL/GenBank/DDBJ whole genome shotgun (WGS) entry which is preliminary data.</text>
</comment>
<dbReference type="RefSeq" id="WP_146885863.1">
    <property type="nucleotide sequence ID" value="NZ_BJXB01000014.1"/>
</dbReference>
<accession>A0A511N3T8</accession>
<reference evidence="1 2" key="1">
    <citation type="submission" date="2019-07" db="EMBL/GenBank/DDBJ databases">
        <title>Whole genome shotgun sequence of Deinococcus cellulosilyticus NBRC 106333.</title>
        <authorList>
            <person name="Hosoyama A."/>
            <person name="Uohara A."/>
            <person name="Ohji S."/>
            <person name="Ichikawa N."/>
        </authorList>
    </citation>
    <scope>NUCLEOTIDE SEQUENCE [LARGE SCALE GENOMIC DNA]</scope>
    <source>
        <strain evidence="1 2">NBRC 106333</strain>
    </source>
</reference>
<name>A0A511N3T8_DEIC1</name>
<dbReference type="AlphaFoldDB" id="A0A511N3T8"/>
<evidence type="ECO:0000313" key="1">
    <source>
        <dbReference type="EMBL" id="GEM47533.1"/>
    </source>
</evidence>
<dbReference type="EMBL" id="BJXB01000014">
    <property type="protein sequence ID" value="GEM47533.1"/>
    <property type="molecule type" value="Genomic_DNA"/>
</dbReference>
<organism evidence="1 2">
    <name type="scientific">Deinococcus cellulosilyticus (strain DSM 18568 / NBRC 106333 / KACC 11606 / 5516J-15)</name>
    <dbReference type="NCBI Taxonomy" id="1223518"/>
    <lineage>
        <taxon>Bacteria</taxon>
        <taxon>Thermotogati</taxon>
        <taxon>Deinococcota</taxon>
        <taxon>Deinococci</taxon>
        <taxon>Deinococcales</taxon>
        <taxon>Deinococcaceae</taxon>
        <taxon>Deinococcus</taxon>
    </lineage>
</organism>
<protein>
    <submittedName>
        <fullName evidence="1">Uncharacterized protein</fullName>
    </submittedName>
</protein>
<keyword evidence="2" id="KW-1185">Reference proteome</keyword>
<sequence length="206" mass="23473">MQDHFRQHLILKAAAQLAECLNPQRLGWLLLFLGKPRSLQDAAREAGVPRTTLGYHVQRWVQMDMLQVNSLQKTKKYCAAMESVYLSFEGLEPEALHSILLQWSQIWQEKILRAGLEARGSLPGVLFYRSEQQLHADFAADQHASIHPAGRDAPAVLLPSWVSEFHLSYEDARELQKDLLALREKYAGRSGQRHLLQVALAPMLRD</sequence>
<proteinExistence type="predicted"/>
<gene>
    <name evidence="1" type="ORF">DC3_31680</name>
</gene>